<dbReference type="STRING" id="37546.A0A1B0FIA2"/>
<keyword evidence="3" id="KW-0378">Hydrolase</keyword>
<dbReference type="GO" id="GO:0080090">
    <property type="term" value="P:regulation of primary metabolic process"/>
    <property type="evidence" value="ECO:0007669"/>
    <property type="project" value="UniProtKB-ARBA"/>
</dbReference>
<keyword evidence="4" id="KW-0788">Thiol protease</keyword>
<evidence type="ECO:0000256" key="5">
    <source>
        <dbReference type="SAM" id="MobiDB-lite"/>
    </source>
</evidence>
<evidence type="ECO:0000256" key="1">
    <source>
        <dbReference type="ARBA" id="ARBA00005234"/>
    </source>
</evidence>
<organism evidence="7 8">
    <name type="scientific">Glossina morsitans morsitans</name>
    <name type="common">Savannah tsetse fly</name>
    <dbReference type="NCBI Taxonomy" id="37546"/>
    <lineage>
        <taxon>Eukaryota</taxon>
        <taxon>Metazoa</taxon>
        <taxon>Ecdysozoa</taxon>
        <taxon>Arthropoda</taxon>
        <taxon>Hexapoda</taxon>
        <taxon>Insecta</taxon>
        <taxon>Pterygota</taxon>
        <taxon>Neoptera</taxon>
        <taxon>Endopterygota</taxon>
        <taxon>Diptera</taxon>
        <taxon>Brachycera</taxon>
        <taxon>Muscomorpha</taxon>
        <taxon>Hippoboscoidea</taxon>
        <taxon>Glossinidae</taxon>
        <taxon>Glossina</taxon>
    </lineage>
</organism>
<name>A0A1B0FIA2_GLOMM</name>
<dbReference type="PANTHER" id="PTHR12606">
    <property type="entry name" value="SENTRIN/SUMO-SPECIFIC PROTEASE"/>
    <property type="match status" value="1"/>
</dbReference>
<evidence type="ECO:0000256" key="4">
    <source>
        <dbReference type="ARBA" id="ARBA00022807"/>
    </source>
</evidence>
<evidence type="ECO:0000256" key="2">
    <source>
        <dbReference type="ARBA" id="ARBA00022670"/>
    </source>
</evidence>
<sequence>MSYPPSKEAKRKRSCEESSSDVSAPRYPKQRKLEEHFPQNDNCAQENDGFHFFPAAGRQLLLREAKKKGRRLKLKNLFDSATQTFRQFYELIASSYNDDDDDDDDVEEESIARNEFDAIPSCSKAIQAALPIEFCHRSKEVENSEREIYKKSLEPIMTDGPATAPIGRGCSDQTVVNRKKPVISVESVISPTSSVRTTSRRFSIVPSGNSKCGSLGSAPLNSFDNEIALTRVPVESKKFIGGVNEDEVNDVAGLHNNGLSAVHASNMHCLSAEEENQGLADYKQLLDQVLPHAIYGALGDDSKGQSFAKRTRSGKQSAASISVARNGIHTNKKSLAHLPTFVIDDTEVSDSVYRDEEKPQVLPSRAKIKQQEKQASSGLGNACREKVKETDLNLAKPDDTVPCYSNVSPLFDDVWLQNFKANRQQLRRDNCINEIKQITNIVVGLVNDRRAAEFKIKEHLSRLSAADFDLRAIDDSEEEFVELTQEHLSLINAAISGPSNQVLVSKFNMNICRLDIRTLWDNNWLNDKIIDFYMNLLIERSERSSDLPSVYAMSTFFASRLMSSGYDAVRRWTNKVDIFSKDILLIPINLAQVHWSIAIINFKERTIKYYDSMGYSNPQVLTALEQYLKHESVDKRKQWFETNRFVIDSVLDGPQQINGNDCGVVCCTVAEYITRNKKITFSGQHMKYFRKKMILEIIQRELMQ</sequence>
<dbReference type="InterPro" id="IPR038765">
    <property type="entry name" value="Papain-like_cys_pep_sf"/>
</dbReference>
<reference evidence="7" key="1">
    <citation type="submission" date="2020-05" db="UniProtKB">
        <authorList>
            <consortium name="EnsemblMetazoa"/>
        </authorList>
    </citation>
    <scope>IDENTIFICATION</scope>
    <source>
        <strain evidence="7">Yale</strain>
    </source>
</reference>
<dbReference type="PhylomeDB" id="A0A1B0FIA2"/>
<dbReference type="GO" id="GO:0060255">
    <property type="term" value="P:regulation of macromolecule metabolic process"/>
    <property type="evidence" value="ECO:0007669"/>
    <property type="project" value="UniProtKB-ARBA"/>
</dbReference>
<dbReference type="FunFam" id="3.40.395.10:FF:000001">
    <property type="entry name" value="Sentrin-specific protease 1"/>
    <property type="match status" value="1"/>
</dbReference>
<dbReference type="Pfam" id="PF02902">
    <property type="entry name" value="Peptidase_C48"/>
    <property type="match status" value="1"/>
</dbReference>
<accession>A0A1B0FIA2</accession>
<dbReference type="InterPro" id="IPR003653">
    <property type="entry name" value="Peptidase_C48_C"/>
</dbReference>
<dbReference type="AlphaFoldDB" id="A0A1B0FIA2"/>
<keyword evidence="8" id="KW-1185">Reference proteome</keyword>
<dbReference type="PROSITE" id="PS50600">
    <property type="entry name" value="ULP_PROTEASE"/>
    <property type="match status" value="1"/>
</dbReference>
<keyword evidence="2" id="KW-0645">Protease</keyword>
<evidence type="ECO:0000259" key="6">
    <source>
        <dbReference type="PROSITE" id="PS50600"/>
    </source>
</evidence>
<proteinExistence type="inferred from homology"/>
<dbReference type="EMBL" id="CCAG010017590">
    <property type="status" value="NOT_ANNOTATED_CDS"/>
    <property type="molecule type" value="Genomic_DNA"/>
</dbReference>
<dbReference type="SUPFAM" id="SSF54001">
    <property type="entry name" value="Cysteine proteinases"/>
    <property type="match status" value="1"/>
</dbReference>
<evidence type="ECO:0000313" key="7">
    <source>
        <dbReference type="EnsemblMetazoa" id="GMOY003528-PA"/>
    </source>
</evidence>
<feature type="region of interest" description="Disordered" evidence="5">
    <location>
        <begin position="1"/>
        <end position="41"/>
    </location>
</feature>
<evidence type="ECO:0000256" key="3">
    <source>
        <dbReference type="ARBA" id="ARBA00022801"/>
    </source>
</evidence>
<dbReference type="GO" id="GO:0006508">
    <property type="term" value="P:proteolysis"/>
    <property type="evidence" value="ECO:0007669"/>
    <property type="project" value="UniProtKB-KW"/>
</dbReference>
<dbReference type="GO" id="GO:0016926">
    <property type="term" value="P:protein desumoylation"/>
    <property type="evidence" value="ECO:0007669"/>
    <property type="project" value="TreeGrafter"/>
</dbReference>
<dbReference type="GO" id="GO:0016929">
    <property type="term" value="F:deSUMOylase activity"/>
    <property type="evidence" value="ECO:0007669"/>
    <property type="project" value="TreeGrafter"/>
</dbReference>
<feature type="region of interest" description="Disordered" evidence="5">
    <location>
        <begin position="354"/>
        <end position="382"/>
    </location>
</feature>
<evidence type="ECO:0000313" key="8">
    <source>
        <dbReference type="Proteomes" id="UP000092444"/>
    </source>
</evidence>
<dbReference type="PANTHER" id="PTHR12606:SF141">
    <property type="entry name" value="GH15225P-RELATED"/>
    <property type="match status" value="1"/>
</dbReference>
<feature type="domain" description="Ubiquitin-like protease family profile" evidence="6">
    <location>
        <begin position="509"/>
        <end position="673"/>
    </location>
</feature>
<comment type="similarity">
    <text evidence="1">Belongs to the peptidase C48 family.</text>
</comment>
<dbReference type="EnsemblMetazoa" id="GMOY003528-RA">
    <property type="protein sequence ID" value="GMOY003528-PA"/>
    <property type="gene ID" value="GMOY003528"/>
</dbReference>
<dbReference type="Gene3D" id="3.40.395.10">
    <property type="entry name" value="Adenoviral Proteinase, Chain A"/>
    <property type="match status" value="1"/>
</dbReference>
<protein>
    <recommendedName>
        <fullName evidence="6">Ubiquitin-like protease family profile domain-containing protein</fullName>
    </recommendedName>
</protein>
<dbReference type="Proteomes" id="UP000092444">
    <property type="component" value="Unassembled WGS sequence"/>
</dbReference>
<dbReference type="VEuPathDB" id="VectorBase:GMOY003528"/>
<dbReference type="GO" id="GO:0005634">
    <property type="term" value="C:nucleus"/>
    <property type="evidence" value="ECO:0007669"/>
    <property type="project" value="TreeGrafter"/>
</dbReference>